<dbReference type="Pfam" id="PF00892">
    <property type="entry name" value="EamA"/>
    <property type="match status" value="2"/>
</dbReference>
<dbReference type="InterPro" id="IPR000620">
    <property type="entry name" value="EamA_dom"/>
</dbReference>
<feature type="transmembrane region" description="Helical" evidence="1">
    <location>
        <begin position="177"/>
        <end position="198"/>
    </location>
</feature>
<dbReference type="STRING" id="1219065.VPR01S_04_00720"/>
<keyword evidence="1" id="KW-0472">Membrane</keyword>
<comment type="caution">
    <text evidence="3">The sequence shown here is derived from an EMBL/GenBank/DDBJ whole genome shotgun (WGS) entry which is preliminary data.</text>
</comment>
<evidence type="ECO:0000256" key="1">
    <source>
        <dbReference type="SAM" id="Phobius"/>
    </source>
</evidence>
<feature type="domain" description="EamA" evidence="2">
    <location>
        <begin position="10"/>
        <end position="139"/>
    </location>
</feature>
<dbReference type="PANTHER" id="PTHR22911:SF103">
    <property type="entry name" value="BLR2811 PROTEIN"/>
    <property type="match status" value="1"/>
</dbReference>
<organism evidence="3 4">
    <name type="scientific">Vibrio proteolyticus NBRC 13287</name>
    <dbReference type="NCBI Taxonomy" id="1219065"/>
    <lineage>
        <taxon>Bacteria</taxon>
        <taxon>Pseudomonadati</taxon>
        <taxon>Pseudomonadota</taxon>
        <taxon>Gammaproteobacteria</taxon>
        <taxon>Vibrionales</taxon>
        <taxon>Vibrionaceae</taxon>
        <taxon>Vibrio</taxon>
    </lineage>
</organism>
<proteinExistence type="predicted"/>
<feature type="transmembrane region" description="Helical" evidence="1">
    <location>
        <begin position="122"/>
        <end position="139"/>
    </location>
</feature>
<keyword evidence="1" id="KW-1133">Transmembrane helix</keyword>
<accession>U2ZZE5</accession>
<feature type="transmembrane region" description="Helical" evidence="1">
    <location>
        <begin position="204"/>
        <end position="226"/>
    </location>
</feature>
<name>U2ZZE5_VIBPR</name>
<keyword evidence="1" id="KW-0812">Transmembrane</keyword>
<dbReference type="PANTHER" id="PTHR22911">
    <property type="entry name" value="ACYL-MALONYL CONDENSING ENZYME-RELATED"/>
    <property type="match status" value="1"/>
</dbReference>
<dbReference type="Proteomes" id="UP000016570">
    <property type="component" value="Unassembled WGS sequence"/>
</dbReference>
<evidence type="ECO:0000259" key="2">
    <source>
        <dbReference type="Pfam" id="PF00892"/>
    </source>
</evidence>
<evidence type="ECO:0000313" key="4">
    <source>
        <dbReference type="Proteomes" id="UP000016570"/>
    </source>
</evidence>
<feature type="transmembrane region" description="Helical" evidence="1">
    <location>
        <begin position="259"/>
        <end position="278"/>
    </location>
</feature>
<feature type="transmembrane region" description="Helical" evidence="1">
    <location>
        <begin position="145"/>
        <end position="165"/>
    </location>
</feature>
<evidence type="ECO:0000313" key="3">
    <source>
        <dbReference type="EMBL" id="GAD66467.1"/>
    </source>
</evidence>
<feature type="transmembrane region" description="Helical" evidence="1">
    <location>
        <begin position="95"/>
        <end position="115"/>
    </location>
</feature>
<dbReference type="InterPro" id="IPR037185">
    <property type="entry name" value="EmrE-like"/>
</dbReference>
<gene>
    <name evidence="3" type="ORF">VPR01S_04_00720</name>
</gene>
<feature type="transmembrane region" description="Helical" evidence="1">
    <location>
        <begin position="37"/>
        <end position="56"/>
    </location>
</feature>
<dbReference type="GO" id="GO:0016020">
    <property type="term" value="C:membrane"/>
    <property type="evidence" value="ECO:0007669"/>
    <property type="project" value="InterPro"/>
</dbReference>
<protein>
    <submittedName>
        <fullName evidence="3">Putative transporter</fullName>
    </submittedName>
</protein>
<feature type="transmembrane region" description="Helical" evidence="1">
    <location>
        <begin position="233"/>
        <end position="253"/>
    </location>
</feature>
<sequence length="305" mass="33395">MGRTPTALALGLLIFGNLAASLSDVMVKLLEGSISPLQYMFVRQLFAVLLIAPLWWRQPRAQRRLQQVGVTLIRAHLILIGSGCMMVAITHMTLATANAVFYAAPLLMLPLSIWLLNERPGLGKVLATVFGFIGVLVVLRPSQFHWAALFALGTATTLALFNVLVRKLPADQPVITTLFWTSLLSLPSAALLAWVQWQPLSVDALILVAASAAFVLTYNGLAVMAYQRAPANHIALAEYSGLIFVAVIGWVWFAERLDGITLLGIALIVLPLMPLRLLRNGIRRPRLFTAAKPTARQTEKHHRTG</sequence>
<feature type="domain" description="EamA" evidence="2">
    <location>
        <begin position="146"/>
        <end position="270"/>
    </location>
</feature>
<feature type="transmembrane region" description="Helical" evidence="1">
    <location>
        <begin position="68"/>
        <end position="89"/>
    </location>
</feature>
<keyword evidence="4" id="KW-1185">Reference proteome</keyword>
<dbReference type="AlphaFoldDB" id="U2ZZE5"/>
<dbReference type="SUPFAM" id="SSF103481">
    <property type="entry name" value="Multidrug resistance efflux transporter EmrE"/>
    <property type="match status" value="2"/>
</dbReference>
<dbReference type="Gene3D" id="1.10.3730.20">
    <property type="match status" value="1"/>
</dbReference>
<dbReference type="eggNOG" id="COG0697">
    <property type="taxonomic scope" value="Bacteria"/>
</dbReference>
<dbReference type="EMBL" id="BATJ01000004">
    <property type="protein sequence ID" value="GAD66467.1"/>
    <property type="molecule type" value="Genomic_DNA"/>
</dbReference>
<reference evidence="3 4" key="1">
    <citation type="submission" date="2013-09" db="EMBL/GenBank/DDBJ databases">
        <title>Whole genome shotgun sequence of Vibrio proteolyticus NBRC 13287.</title>
        <authorList>
            <person name="Isaki S."/>
            <person name="Hosoyama A."/>
            <person name="Numata M."/>
            <person name="Hashimoto M."/>
            <person name="Hosoyama Y."/>
            <person name="Tsuchikane K."/>
            <person name="Noguchi M."/>
            <person name="Hirakata S."/>
            <person name="Ichikawa N."/>
            <person name="Ohji S."/>
            <person name="Yamazoe A."/>
            <person name="Fujita N."/>
        </authorList>
    </citation>
    <scope>NUCLEOTIDE SEQUENCE [LARGE SCALE GENOMIC DNA]</scope>
    <source>
        <strain evidence="3 4">NBRC 13287</strain>
    </source>
</reference>